<feature type="region of interest" description="Disordered" evidence="6">
    <location>
        <begin position="324"/>
        <end position="344"/>
    </location>
</feature>
<feature type="domain" description="FHA" evidence="8">
    <location>
        <begin position="272"/>
        <end position="326"/>
    </location>
</feature>
<comment type="subcellular location">
    <subcellularLocation>
        <location evidence="1">Membrane</location>
        <topology evidence="1">Multi-pass membrane protein</topology>
    </subcellularLocation>
</comment>
<evidence type="ECO:0000256" key="4">
    <source>
        <dbReference type="ARBA" id="ARBA00022989"/>
    </source>
</evidence>
<dbReference type="EMBL" id="JABCJJ010000044">
    <property type="protein sequence ID" value="NMR21603.1"/>
    <property type="molecule type" value="Genomic_DNA"/>
</dbReference>
<evidence type="ECO:0000256" key="5">
    <source>
        <dbReference type="ARBA" id="ARBA00023136"/>
    </source>
</evidence>
<dbReference type="InterPro" id="IPR008984">
    <property type="entry name" value="SMAD_FHA_dom_sf"/>
</dbReference>
<feature type="compositionally biased region" description="Low complexity" evidence="6">
    <location>
        <begin position="219"/>
        <end position="234"/>
    </location>
</feature>
<evidence type="ECO:0000259" key="8">
    <source>
        <dbReference type="PROSITE" id="PS50006"/>
    </source>
</evidence>
<protein>
    <submittedName>
        <fullName evidence="9">FHA domain-containing protein</fullName>
    </submittedName>
</protein>
<dbReference type="Pfam" id="PF00498">
    <property type="entry name" value="FHA"/>
    <property type="match status" value="1"/>
</dbReference>
<organism evidence="9 10">
    <name type="scientific">Cellulomonas fimi</name>
    <dbReference type="NCBI Taxonomy" id="1708"/>
    <lineage>
        <taxon>Bacteria</taxon>
        <taxon>Bacillati</taxon>
        <taxon>Actinomycetota</taxon>
        <taxon>Actinomycetes</taxon>
        <taxon>Micrococcales</taxon>
        <taxon>Cellulomonadaceae</taxon>
        <taxon>Cellulomonas</taxon>
    </lineage>
</organism>
<dbReference type="GO" id="GO:0016020">
    <property type="term" value="C:membrane"/>
    <property type="evidence" value="ECO:0007669"/>
    <property type="project" value="UniProtKB-SubCell"/>
</dbReference>
<dbReference type="SUPFAM" id="SSF49879">
    <property type="entry name" value="SMAD/FHA domain"/>
    <property type="match status" value="1"/>
</dbReference>
<keyword evidence="3 7" id="KW-0812">Transmembrane</keyword>
<dbReference type="InterPro" id="IPR000253">
    <property type="entry name" value="FHA_dom"/>
</dbReference>
<dbReference type="PROSITE" id="PS50006">
    <property type="entry name" value="FHA_DOMAIN"/>
    <property type="match status" value="1"/>
</dbReference>
<evidence type="ECO:0000313" key="10">
    <source>
        <dbReference type="Proteomes" id="UP000562124"/>
    </source>
</evidence>
<gene>
    <name evidence="9" type="ORF">HIR71_15490</name>
</gene>
<comment type="caution">
    <text evidence="9">The sequence shown here is derived from an EMBL/GenBank/DDBJ whole genome shotgun (WGS) entry which is preliminary data.</text>
</comment>
<feature type="transmembrane region" description="Helical" evidence="7">
    <location>
        <begin position="87"/>
        <end position="110"/>
    </location>
</feature>
<evidence type="ECO:0000256" key="2">
    <source>
        <dbReference type="ARBA" id="ARBA00022553"/>
    </source>
</evidence>
<dbReference type="AlphaFoldDB" id="A0A7Y0QIU3"/>
<dbReference type="Pfam" id="PF06271">
    <property type="entry name" value="RDD"/>
    <property type="match status" value="1"/>
</dbReference>
<dbReference type="CDD" id="cd00060">
    <property type="entry name" value="FHA"/>
    <property type="match status" value="1"/>
</dbReference>
<evidence type="ECO:0000256" key="1">
    <source>
        <dbReference type="ARBA" id="ARBA00004141"/>
    </source>
</evidence>
<keyword evidence="4 7" id="KW-1133">Transmembrane helix</keyword>
<dbReference type="InterPro" id="IPR010432">
    <property type="entry name" value="RDD"/>
</dbReference>
<proteinExistence type="predicted"/>
<accession>A0A7Y0QIU3</accession>
<dbReference type="SMART" id="SM00240">
    <property type="entry name" value="FHA"/>
    <property type="match status" value="1"/>
</dbReference>
<keyword evidence="2" id="KW-0597">Phosphoprotein</keyword>
<dbReference type="Proteomes" id="UP000562124">
    <property type="component" value="Unassembled WGS sequence"/>
</dbReference>
<reference evidence="9 10" key="1">
    <citation type="submission" date="2020-04" db="EMBL/GenBank/DDBJ databases">
        <title>Sequencing and Assembly of C. fimi.</title>
        <authorList>
            <person name="Ramsey A.R."/>
        </authorList>
    </citation>
    <scope>NUCLEOTIDE SEQUENCE [LARGE SCALE GENOMIC DNA]</scope>
    <source>
        <strain evidence="9 10">SB</strain>
    </source>
</reference>
<feature type="compositionally biased region" description="Pro residues" evidence="6">
    <location>
        <begin position="235"/>
        <end position="247"/>
    </location>
</feature>
<evidence type="ECO:0000256" key="3">
    <source>
        <dbReference type="ARBA" id="ARBA00022692"/>
    </source>
</evidence>
<dbReference type="Gene3D" id="2.60.200.20">
    <property type="match status" value="1"/>
</dbReference>
<name>A0A7Y0QIU3_CELFI</name>
<feature type="compositionally biased region" description="Pro residues" evidence="6">
    <location>
        <begin position="183"/>
        <end position="204"/>
    </location>
</feature>
<feature type="region of interest" description="Disordered" evidence="6">
    <location>
        <begin position="180"/>
        <end position="250"/>
    </location>
</feature>
<evidence type="ECO:0000256" key="6">
    <source>
        <dbReference type="SAM" id="MobiDB-lite"/>
    </source>
</evidence>
<sequence length="378" mass="37961">MTVRHAGSCGVCAAVIPDGSDVCPRCGVRVAPPSAPPETTDLPTLLAGAVRAGSGPRVGAVLLDVVVGVLLAVPLVVGLLRGPGDDALATALAVVGAVLLVAYVVTTWVMHARTGRTLGRLALGLRTVDLFTGLPLGLARGPVGRWADAVVLDVRSGRDPARTVPDAALRPLAAIATDGYRPPTSPAPAAAPAPAPLAPQPPAGPAFAPTPAALPAPPAAAGSGAGSSAGAAGWTPPPPVAPIPATPTTPWTPGAVVVAIDDGQRFEIRGTALVGRNPQPAPDEQVHVLIPLNDLSRSVSKTHASLRWDGTVLWVADRGSTNGTRVVDPTGARTPVGMHGEQSVHPGSRIELGDRTVTVEVPAGSYPTGSHPTHGRPA</sequence>
<evidence type="ECO:0000313" key="9">
    <source>
        <dbReference type="EMBL" id="NMR21603.1"/>
    </source>
</evidence>
<evidence type="ECO:0000256" key="7">
    <source>
        <dbReference type="SAM" id="Phobius"/>
    </source>
</evidence>
<keyword evidence="5 7" id="KW-0472">Membrane</keyword>
<dbReference type="RefSeq" id="WP_169325973.1">
    <property type="nucleotide sequence ID" value="NZ_JABCJJ010000044.1"/>
</dbReference>
<keyword evidence="10" id="KW-1185">Reference proteome</keyword>
<feature type="transmembrane region" description="Helical" evidence="7">
    <location>
        <begin position="61"/>
        <end position="81"/>
    </location>
</feature>